<dbReference type="AlphaFoldDB" id="A0A9Q1GKM0"/>
<name>A0A9Q1GKM0_9CARY</name>
<feature type="compositionally biased region" description="Basic residues" evidence="5">
    <location>
        <begin position="441"/>
        <end position="463"/>
    </location>
</feature>
<feature type="compositionally biased region" description="Polar residues" evidence="5">
    <location>
        <begin position="394"/>
        <end position="408"/>
    </location>
</feature>
<dbReference type="Proteomes" id="UP001153076">
    <property type="component" value="Unassembled WGS sequence"/>
</dbReference>
<comment type="caution">
    <text evidence="7">The sequence shown here is derived from an EMBL/GenBank/DDBJ whole genome shotgun (WGS) entry which is preliminary data.</text>
</comment>
<evidence type="ECO:0000256" key="5">
    <source>
        <dbReference type="SAM" id="MobiDB-lite"/>
    </source>
</evidence>
<evidence type="ECO:0000256" key="4">
    <source>
        <dbReference type="PROSITE-ProRule" id="PRU00325"/>
    </source>
</evidence>
<dbReference type="OrthoDB" id="1415978at2759"/>
<protein>
    <recommendedName>
        <fullName evidence="6">SWIM-type domain-containing protein</fullName>
    </recommendedName>
</protein>
<dbReference type="SMART" id="SM00575">
    <property type="entry name" value="ZnF_PMZ"/>
    <property type="match status" value="1"/>
</dbReference>
<dbReference type="GO" id="GO:0008270">
    <property type="term" value="F:zinc ion binding"/>
    <property type="evidence" value="ECO:0007669"/>
    <property type="project" value="UniProtKB-KW"/>
</dbReference>
<dbReference type="EMBL" id="JAKOGI010002249">
    <property type="protein sequence ID" value="KAJ8422456.1"/>
    <property type="molecule type" value="Genomic_DNA"/>
</dbReference>
<dbReference type="Pfam" id="PF04434">
    <property type="entry name" value="SWIM"/>
    <property type="match status" value="1"/>
</dbReference>
<feature type="compositionally biased region" description="Basic and acidic residues" evidence="5">
    <location>
        <begin position="382"/>
        <end position="391"/>
    </location>
</feature>
<feature type="region of interest" description="Disordered" evidence="5">
    <location>
        <begin position="120"/>
        <end position="142"/>
    </location>
</feature>
<sequence length="463" mass="52540">MVSGVEDLTDSQANILIVSPIVALVKPMPHRPVIRFVANSPVKPTPSSQLRPCESPPQPKLTSLKKSCKYPAKPTSTFSPKPTAKGSPPLMLGGVILTSIDDNPPSNDDSEDENFVVDGEEIGDLNDSEDVSLDEENNSSEFGDDEQLEVQIEQGMQLGVEIIDSAADRDLVMNKMARTLRMLLMANMRKDTSIWHITQRSSKPKTQGIIKALRTAVPTASRRTCVMHYYKNFASLYPGNSIGSRFVKRFEKLQKWNGRFVPFVNKKLLITEMESRNCTHLVHTGQGEFDVTEGHTNLTVRLQDKFCDCRKWQLTGLPCKHAGRCIFKMKQQLEDYVEDCFTVEKYRNLYNHIVHPIAAPQMWEKRNLLDLDPPYAQRKTGRPPEHKRRESLNAPLSESQSHQLPHQVLGPNTTRYICKTCKYLGYNAATCGRPRDEHGRLLTKRKRRPTKSRVPKPRGRPKK</sequence>
<feature type="region of interest" description="Disordered" evidence="5">
    <location>
        <begin position="41"/>
        <end position="92"/>
    </location>
</feature>
<keyword evidence="2 4" id="KW-0863">Zinc-finger</keyword>
<keyword evidence="3" id="KW-0862">Zinc</keyword>
<feature type="domain" description="SWIM-type" evidence="6">
    <location>
        <begin position="298"/>
        <end position="330"/>
    </location>
</feature>
<evidence type="ECO:0000313" key="8">
    <source>
        <dbReference type="Proteomes" id="UP001153076"/>
    </source>
</evidence>
<dbReference type="InterPro" id="IPR007527">
    <property type="entry name" value="Znf_SWIM"/>
</dbReference>
<evidence type="ECO:0000256" key="2">
    <source>
        <dbReference type="ARBA" id="ARBA00022771"/>
    </source>
</evidence>
<accession>A0A9Q1GKM0</accession>
<keyword evidence="8" id="KW-1185">Reference proteome</keyword>
<organism evidence="7 8">
    <name type="scientific">Carnegiea gigantea</name>
    <dbReference type="NCBI Taxonomy" id="171969"/>
    <lineage>
        <taxon>Eukaryota</taxon>
        <taxon>Viridiplantae</taxon>
        <taxon>Streptophyta</taxon>
        <taxon>Embryophyta</taxon>
        <taxon>Tracheophyta</taxon>
        <taxon>Spermatophyta</taxon>
        <taxon>Magnoliopsida</taxon>
        <taxon>eudicotyledons</taxon>
        <taxon>Gunneridae</taxon>
        <taxon>Pentapetalae</taxon>
        <taxon>Caryophyllales</taxon>
        <taxon>Cactineae</taxon>
        <taxon>Cactaceae</taxon>
        <taxon>Cactoideae</taxon>
        <taxon>Echinocereeae</taxon>
        <taxon>Carnegiea</taxon>
    </lineage>
</organism>
<gene>
    <name evidence="7" type="ORF">Cgig2_022197</name>
</gene>
<evidence type="ECO:0000256" key="1">
    <source>
        <dbReference type="ARBA" id="ARBA00022723"/>
    </source>
</evidence>
<dbReference type="InterPro" id="IPR006564">
    <property type="entry name" value="Znf_PMZ"/>
</dbReference>
<evidence type="ECO:0000259" key="6">
    <source>
        <dbReference type="PROSITE" id="PS50966"/>
    </source>
</evidence>
<dbReference type="PROSITE" id="PS50966">
    <property type="entry name" value="ZF_SWIM"/>
    <property type="match status" value="1"/>
</dbReference>
<dbReference type="PANTHER" id="PTHR31973:SF187">
    <property type="entry name" value="MUTATOR TRANSPOSASE MUDRA PROTEIN"/>
    <property type="match status" value="1"/>
</dbReference>
<dbReference type="PANTHER" id="PTHR31973">
    <property type="entry name" value="POLYPROTEIN, PUTATIVE-RELATED"/>
    <property type="match status" value="1"/>
</dbReference>
<feature type="region of interest" description="Disordered" evidence="5">
    <location>
        <begin position="374"/>
        <end position="408"/>
    </location>
</feature>
<keyword evidence="1" id="KW-0479">Metal-binding</keyword>
<evidence type="ECO:0000313" key="7">
    <source>
        <dbReference type="EMBL" id="KAJ8422456.1"/>
    </source>
</evidence>
<evidence type="ECO:0000256" key="3">
    <source>
        <dbReference type="ARBA" id="ARBA00022833"/>
    </source>
</evidence>
<proteinExistence type="predicted"/>
<feature type="region of interest" description="Disordered" evidence="5">
    <location>
        <begin position="434"/>
        <end position="463"/>
    </location>
</feature>
<reference evidence="7" key="1">
    <citation type="submission" date="2022-04" db="EMBL/GenBank/DDBJ databases">
        <title>Carnegiea gigantea Genome sequencing and assembly v2.</title>
        <authorList>
            <person name="Copetti D."/>
            <person name="Sanderson M.J."/>
            <person name="Burquez A."/>
            <person name="Wojciechowski M.F."/>
        </authorList>
    </citation>
    <scope>NUCLEOTIDE SEQUENCE</scope>
    <source>
        <strain evidence="7">SGP5-SGP5p</strain>
        <tissue evidence="7">Aerial part</tissue>
    </source>
</reference>